<dbReference type="EC" id="3.1.-.-" evidence="6"/>
<proteinExistence type="inferred from homology"/>
<evidence type="ECO:0000256" key="5">
    <source>
        <dbReference type="ARBA" id="ARBA00023204"/>
    </source>
</evidence>
<comment type="function">
    <text evidence="6">May nick specific sequences that contain T:G mispairs resulting from m5C-deamination.</text>
</comment>
<keyword evidence="5 6" id="KW-0234">DNA repair</keyword>
<dbReference type="KEGG" id="cpb:Cphamn1_1412"/>
<keyword evidence="3 6" id="KW-0227">DNA damage</keyword>
<keyword evidence="2 6" id="KW-0255">Endonuclease</keyword>
<evidence type="ECO:0000256" key="3">
    <source>
        <dbReference type="ARBA" id="ARBA00022763"/>
    </source>
</evidence>
<evidence type="ECO:0000256" key="4">
    <source>
        <dbReference type="ARBA" id="ARBA00022801"/>
    </source>
</evidence>
<keyword evidence="1 6" id="KW-0540">Nuclease</keyword>
<evidence type="ECO:0000256" key="1">
    <source>
        <dbReference type="ARBA" id="ARBA00022722"/>
    </source>
</evidence>
<dbReference type="Gene3D" id="3.40.960.10">
    <property type="entry name" value="VSR Endonuclease"/>
    <property type="match status" value="1"/>
</dbReference>
<keyword evidence="4 6" id="KW-0378">Hydrolase</keyword>
<dbReference type="AlphaFoldDB" id="B3EJE0"/>
<protein>
    <recommendedName>
        <fullName evidence="6">Very short patch repair endonuclease</fullName>
        <ecNumber evidence="6">3.1.-.-</ecNumber>
    </recommendedName>
</protein>
<comment type="similarity">
    <text evidence="6">Belongs to the vsr family.</text>
</comment>
<dbReference type="OrthoDB" id="9801520at2"/>
<dbReference type="PIRSF" id="PIRSF018267">
    <property type="entry name" value="VSR_endonuc"/>
    <property type="match status" value="1"/>
</dbReference>
<gene>
    <name evidence="7" type="ordered locus">Cphamn1_1412</name>
</gene>
<sequence length="153" mass="18444">MDVLSPKQRSFNMSRIRGKNTRPEIMVRKWLWANGYRYRLHRKDLPGKPDIVLPKYRAVIFVHGCFWHRHGCTFTTTPDTRRDFWYTKFEENVARDKRNIKYLLEQYWRVMVIWECSLIGKNAAPEQVVVELTDFLNSETCFTETGDIKRRLI</sequence>
<dbReference type="InterPro" id="IPR004603">
    <property type="entry name" value="DNA_mismatch_endonuc_vsr"/>
</dbReference>
<dbReference type="InterPro" id="IPR011335">
    <property type="entry name" value="Restrct_endonuc-II-like"/>
</dbReference>
<evidence type="ECO:0000256" key="6">
    <source>
        <dbReference type="PIRNR" id="PIRNR018267"/>
    </source>
</evidence>
<reference evidence="7" key="1">
    <citation type="submission" date="2008-06" db="EMBL/GenBank/DDBJ databases">
        <title>Complete sequence of Chlorobium phaeobacteroides BS1.</title>
        <authorList>
            <consortium name="US DOE Joint Genome Institute"/>
            <person name="Lucas S."/>
            <person name="Copeland A."/>
            <person name="Lapidus A."/>
            <person name="Glavina del Rio T."/>
            <person name="Dalin E."/>
            <person name="Tice H."/>
            <person name="Bruce D."/>
            <person name="Goodwin L."/>
            <person name="Pitluck S."/>
            <person name="Schmutz J."/>
            <person name="Larimer F."/>
            <person name="Land M."/>
            <person name="Hauser L."/>
            <person name="Kyrpides N."/>
            <person name="Ovchinnikova G."/>
            <person name="Li T."/>
            <person name="Liu Z."/>
            <person name="Zhao F."/>
            <person name="Overmann J."/>
            <person name="Bryant D.A."/>
            <person name="Richardson P."/>
        </authorList>
    </citation>
    <scope>NUCLEOTIDE SEQUENCE [LARGE SCALE GENOMIC DNA]</scope>
    <source>
        <strain evidence="7">BS1</strain>
    </source>
</reference>
<dbReference type="REBASE" id="18399">
    <property type="entry name" value="V.CphBORF1413P"/>
</dbReference>
<name>B3EJE0_CHLPB</name>
<evidence type="ECO:0000313" key="7">
    <source>
        <dbReference type="EMBL" id="ACE04340.1"/>
    </source>
</evidence>
<dbReference type="STRING" id="331678.Cphamn1_1412"/>
<dbReference type="SUPFAM" id="SSF52980">
    <property type="entry name" value="Restriction endonuclease-like"/>
    <property type="match status" value="1"/>
</dbReference>
<dbReference type="GO" id="GO:0004519">
    <property type="term" value="F:endonuclease activity"/>
    <property type="evidence" value="ECO:0007669"/>
    <property type="project" value="UniProtKB-KW"/>
</dbReference>
<evidence type="ECO:0000256" key="2">
    <source>
        <dbReference type="ARBA" id="ARBA00022759"/>
    </source>
</evidence>
<accession>B3EJE0</accession>
<dbReference type="CDD" id="cd00221">
    <property type="entry name" value="Vsr"/>
    <property type="match status" value="1"/>
</dbReference>
<dbReference type="Pfam" id="PF03852">
    <property type="entry name" value="Vsr"/>
    <property type="match status" value="1"/>
</dbReference>
<dbReference type="GO" id="GO:0006298">
    <property type="term" value="P:mismatch repair"/>
    <property type="evidence" value="ECO:0007669"/>
    <property type="project" value="UniProtKB-UniRule"/>
</dbReference>
<dbReference type="HOGENOM" id="CLU_111913_1_1_10"/>
<dbReference type="eggNOG" id="COG3727">
    <property type="taxonomic scope" value="Bacteria"/>
</dbReference>
<dbReference type="EMBL" id="CP001101">
    <property type="protein sequence ID" value="ACE04340.1"/>
    <property type="molecule type" value="Genomic_DNA"/>
</dbReference>
<dbReference type="GO" id="GO:0016787">
    <property type="term" value="F:hydrolase activity"/>
    <property type="evidence" value="ECO:0007669"/>
    <property type="project" value="UniProtKB-KW"/>
</dbReference>
<dbReference type="NCBIfam" id="TIGR00632">
    <property type="entry name" value="vsr"/>
    <property type="match status" value="1"/>
</dbReference>
<organism evidence="7">
    <name type="scientific">Chlorobium phaeobacteroides (strain BS1)</name>
    <dbReference type="NCBI Taxonomy" id="331678"/>
    <lineage>
        <taxon>Bacteria</taxon>
        <taxon>Pseudomonadati</taxon>
        <taxon>Chlorobiota</taxon>
        <taxon>Chlorobiia</taxon>
        <taxon>Chlorobiales</taxon>
        <taxon>Chlorobiaceae</taxon>
        <taxon>Chlorobium/Pelodictyon group</taxon>
        <taxon>Chlorobium</taxon>
    </lineage>
</organism>